<dbReference type="EMBL" id="CDMY01000508">
    <property type="protein sequence ID" value="CEM18745.1"/>
    <property type="molecule type" value="Genomic_DNA"/>
</dbReference>
<organism evidence="1 2">
    <name type="scientific">Vitrella brassicaformis (strain CCMP3155)</name>
    <dbReference type="NCBI Taxonomy" id="1169540"/>
    <lineage>
        <taxon>Eukaryota</taxon>
        <taxon>Sar</taxon>
        <taxon>Alveolata</taxon>
        <taxon>Colpodellida</taxon>
        <taxon>Vitrellaceae</taxon>
        <taxon>Vitrella</taxon>
    </lineage>
</organism>
<dbReference type="Proteomes" id="UP000041254">
    <property type="component" value="Unassembled WGS sequence"/>
</dbReference>
<sequence length="304" mass="33184">MPGKMTSTAGPHGLSAVGFIEQLEAMGCQVAYSGGSTVKLDCVRVENNVVDPPPLHPVVRRMAEGFAAASKLVDITYGGVRLPELGIVFSRSNDELLDVHDDDFSTIPAFLTQPGRYPNVEDLLLERIGRSTGGNSVIAAPPNPLSRIVTKALPSLQRLQLSQIAPSISASCLYYLKDRTEKLEGVEVRWPRLPVELPPLVLAPPLAPPVKRLLITNSRRSRSFTRAATVTSLFSLAFLLMPDTADITLRLADADTDRGAALALMQCVRRCMRYYDVQLPMTDEDQGENPRTFVVKMTKKAGVD</sequence>
<reference evidence="1 2" key="1">
    <citation type="submission" date="2014-11" db="EMBL/GenBank/DDBJ databases">
        <authorList>
            <person name="Zhu J."/>
            <person name="Qi W."/>
            <person name="Song R."/>
        </authorList>
    </citation>
    <scope>NUCLEOTIDE SEQUENCE [LARGE SCALE GENOMIC DNA]</scope>
</reference>
<name>A0A0G4FV12_VITBC</name>
<dbReference type="InParanoid" id="A0A0G4FV12"/>
<dbReference type="AlphaFoldDB" id="A0A0G4FV12"/>
<proteinExistence type="predicted"/>
<gene>
    <name evidence="1" type="ORF">Vbra_398</name>
</gene>
<protein>
    <submittedName>
        <fullName evidence="1">Uncharacterized protein</fullName>
    </submittedName>
</protein>
<evidence type="ECO:0000313" key="1">
    <source>
        <dbReference type="EMBL" id="CEM18745.1"/>
    </source>
</evidence>
<dbReference type="PhylomeDB" id="A0A0G4FV12"/>
<accession>A0A0G4FV12</accession>
<keyword evidence="2" id="KW-1185">Reference proteome</keyword>
<evidence type="ECO:0000313" key="2">
    <source>
        <dbReference type="Proteomes" id="UP000041254"/>
    </source>
</evidence>
<dbReference type="VEuPathDB" id="CryptoDB:Vbra_398"/>